<organism evidence="2 3">
    <name type="scientific">Zingiber officinale</name>
    <name type="common">Ginger</name>
    <name type="synonym">Amomum zingiber</name>
    <dbReference type="NCBI Taxonomy" id="94328"/>
    <lineage>
        <taxon>Eukaryota</taxon>
        <taxon>Viridiplantae</taxon>
        <taxon>Streptophyta</taxon>
        <taxon>Embryophyta</taxon>
        <taxon>Tracheophyta</taxon>
        <taxon>Spermatophyta</taxon>
        <taxon>Magnoliopsida</taxon>
        <taxon>Liliopsida</taxon>
        <taxon>Zingiberales</taxon>
        <taxon>Zingiberaceae</taxon>
        <taxon>Zingiber</taxon>
    </lineage>
</organism>
<proteinExistence type="predicted"/>
<keyword evidence="1" id="KW-0472">Membrane</keyword>
<dbReference type="AlphaFoldDB" id="A0A8J5GIK2"/>
<feature type="transmembrane region" description="Helical" evidence="1">
    <location>
        <begin position="122"/>
        <end position="139"/>
    </location>
</feature>
<name>A0A8J5GIK2_ZINOF</name>
<keyword evidence="1" id="KW-1133">Transmembrane helix</keyword>
<gene>
    <name evidence="2" type="ORF">ZIOFF_032579</name>
</gene>
<sequence>MIAVSLSTGYVCSLEIACSYRNIAMYHPHSQSFLHSRVAKLVVKAKMGMMEDFEASLQVLRGFDTDITVEVKCYAKEKIMTIPRKEKKRKARREEKAEKAAVLNMVFRRCTGREDLIQQNKIFWTSYICVIYCYGYYLVL</sequence>
<accession>A0A8J5GIK2</accession>
<dbReference type="Proteomes" id="UP000734854">
    <property type="component" value="Unassembled WGS sequence"/>
</dbReference>
<dbReference type="EMBL" id="JACMSC010000009">
    <property type="protein sequence ID" value="KAG6507237.1"/>
    <property type="molecule type" value="Genomic_DNA"/>
</dbReference>
<comment type="caution">
    <text evidence="2">The sequence shown here is derived from an EMBL/GenBank/DDBJ whole genome shotgun (WGS) entry which is preliminary data.</text>
</comment>
<protein>
    <submittedName>
        <fullName evidence="2">Uncharacterized protein</fullName>
    </submittedName>
</protein>
<evidence type="ECO:0000313" key="3">
    <source>
        <dbReference type="Proteomes" id="UP000734854"/>
    </source>
</evidence>
<evidence type="ECO:0000313" key="2">
    <source>
        <dbReference type="EMBL" id="KAG6507237.1"/>
    </source>
</evidence>
<reference evidence="2 3" key="1">
    <citation type="submission" date="2020-08" db="EMBL/GenBank/DDBJ databases">
        <title>Plant Genome Project.</title>
        <authorList>
            <person name="Zhang R.-G."/>
        </authorList>
    </citation>
    <scope>NUCLEOTIDE SEQUENCE [LARGE SCALE GENOMIC DNA]</scope>
    <source>
        <tissue evidence="2">Rhizome</tissue>
    </source>
</reference>
<evidence type="ECO:0000256" key="1">
    <source>
        <dbReference type="SAM" id="Phobius"/>
    </source>
</evidence>
<keyword evidence="3" id="KW-1185">Reference proteome</keyword>
<keyword evidence="1" id="KW-0812">Transmembrane</keyword>